<evidence type="ECO:0000259" key="1">
    <source>
        <dbReference type="Pfam" id="PF16694"/>
    </source>
</evidence>
<dbReference type="InterPro" id="IPR032033">
    <property type="entry name" value="Cytochrome_P460"/>
</dbReference>
<dbReference type="KEGG" id="acm:AciX9_3013"/>
<accession>E8WZR0</accession>
<proteinExistence type="predicted"/>
<protein>
    <recommendedName>
        <fullName evidence="1">Cytochrome P460 domain-containing protein</fullName>
    </recommendedName>
</protein>
<evidence type="ECO:0000313" key="2">
    <source>
        <dbReference type="EMBL" id="ADW70034.1"/>
    </source>
</evidence>
<dbReference type="Pfam" id="PF16694">
    <property type="entry name" value="Cytochrome_P460"/>
    <property type="match status" value="1"/>
</dbReference>
<keyword evidence="3" id="KW-1185">Reference proteome</keyword>
<dbReference type="EMBL" id="CP002480">
    <property type="protein sequence ID" value="ADW70034.1"/>
    <property type="molecule type" value="Genomic_DNA"/>
</dbReference>
<evidence type="ECO:0000313" key="3">
    <source>
        <dbReference type="Proteomes" id="UP000000343"/>
    </source>
</evidence>
<dbReference type="AlphaFoldDB" id="E8WZR0"/>
<feature type="domain" description="Cytochrome P460" evidence="1">
    <location>
        <begin position="17"/>
        <end position="145"/>
    </location>
</feature>
<dbReference type="HOGENOM" id="CLU_1382417_0_0_0"/>
<reference evidence="3" key="1">
    <citation type="submission" date="2011-01" db="EMBL/GenBank/DDBJ databases">
        <title>Complete sequence of chromosome of Acidobacterium sp. MP5ACTX9.</title>
        <authorList>
            <consortium name="US DOE Joint Genome Institute"/>
            <person name="Lucas S."/>
            <person name="Copeland A."/>
            <person name="Lapidus A."/>
            <person name="Cheng J.-F."/>
            <person name="Goodwin L."/>
            <person name="Pitluck S."/>
            <person name="Teshima H."/>
            <person name="Detter J.C."/>
            <person name="Han C."/>
            <person name="Tapia R."/>
            <person name="Land M."/>
            <person name="Hauser L."/>
            <person name="Kyrpides N."/>
            <person name="Ivanova N."/>
            <person name="Ovchinnikova G."/>
            <person name="Pagani I."/>
            <person name="Rawat S.R."/>
            <person name="Mannisto M."/>
            <person name="Haggblom M.M."/>
            <person name="Woyke T."/>
        </authorList>
    </citation>
    <scope>NUCLEOTIDE SEQUENCE [LARGE SCALE GENOMIC DNA]</scope>
    <source>
        <strain evidence="3">MP5ACTX9</strain>
    </source>
</reference>
<dbReference type="STRING" id="1198114.AciX9_3013"/>
<sequence>MVNDGPGYLANGEMKFPADYRDWVFLTSGLDMSYSSDAAPDHSMFNNVFVNPSAYRAFKATGHWPEGTVLVLENRGAEGAKSINKRGKTESSELMGLEVHVLDSAHVKGGWGFYGFDNQVSGKLIARPAGCYTCHEEHAAVDTTFVQFYPTLMETAKTKGTLSAAYLKELKP</sequence>
<gene>
    <name evidence="2" type="ordered locus">AciX9_3013</name>
</gene>
<dbReference type="Proteomes" id="UP000000343">
    <property type="component" value="Chromosome"/>
</dbReference>
<name>E8WZR0_GRATM</name>
<dbReference type="eggNOG" id="ENOG5031DJB">
    <property type="taxonomic scope" value="Bacteria"/>
</dbReference>
<dbReference type="OrthoDB" id="511546at2"/>
<dbReference type="PaxDb" id="1198114-AciX9_3013"/>
<organism evidence="3">
    <name type="scientific">Granulicella tundricola (strain ATCC BAA-1859 / DSM 23138 / MP5ACTX9)</name>
    <dbReference type="NCBI Taxonomy" id="1198114"/>
    <lineage>
        <taxon>Bacteria</taxon>
        <taxon>Pseudomonadati</taxon>
        <taxon>Acidobacteriota</taxon>
        <taxon>Terriglobia</taxon>
        <taxon>Terriglobales</taxon>
        <taxon>Acidobacteriaceae</taxon>
        <taxon>Granulicella</taxon>
    </lineage>
</organism>
<dbReference type="InterPro" id="IPR038142">
    <property type="entry name" value="Cytochrome_P460_sp"/>
</dbReference>
<dbReference type="Gene3D" id="3.50.70.20">
    <property type="entry name" value="Cytochrome P460"/>
    <property type="match status" value="1"/>
</dbReference>
<dbReference type="CDD" id="cd20751">
    <property type="entry name" value="cyt_P460_Ne-like"/>
    <property type="match status" value="1"/>
</dbReference>